<protein>
    <submittedName>
        <fullName evidence="3">Uncharacterized protein</fullName>
    </submittedName>
</protein>
<evidence type="ECO:0000313" key="4">
    <source>
        <dbReference type="Proteomes" id="UP001449582"/>
    </source>
</evidence>
<dbReference type="RefSeq" id="WP_353289610.1">
    <property type="nucleotide sequence ID" value="NZ_BAABQM010000001.1"/>
</dbReference>
<proteinExistence type="predicted"/>
<sequence length="332" mass="38401">MLDNTVDTEEELEYDSPSETQAMLASEEGAEMNNPYEIMAQTIKATFDKDEMEKKYQMSEYKQRQKLANAIEQTQHDKPNKLPGFFKSELVILQTKIVLTTFLIFACIALAITFYMIQREQAATWFHTTYYAPIGIVGIPCVFLWCFYIVRISIFSREVHRAKQTFDANKVSIIVQKLYKRLILSFININWFAAYIYLTGAFVILLVFLIDYFVGIWYLGGHLAPQFGTLNWEELAKSAQVPARYGNMNFLTVVIVCSIAGVTLVYQVFAQIFNYLRVNKIELSYNVPILAMEEIRLLKKDTNKRNLIIFCVLAIVFALVLLAIYLILRKKK</sequence>
<keyword evidence="4" id="KW-1185">Reference proteome</keyword>
<keyword evidence="2" id="KW-0472">Membrane</keyword>
<feature type="transmembrane region" description="Helical" evidence="2">
    <location>
        <begin position="248"/>
        <end position="269"/>
    </location>
</feature>
<feature type="compositionally biased region" description="Acidic residues" evidence="1">
    <location>
        <begin position="1"/>
        <end position="16"/>
    </location>
</feature>
<name>A0ABP9UAF4_9BACT</name>
<accession>A0ABP9UAF4</accession>
<dbReference type="InterPro" id="IPR059214">
    <property type="entry name" value="MSC_0882-like"/>
</dbReference>
<dbReference type="EMBL" id="BAABQM010000001">
    <property type="protein sequence ID" value="GAA5414444.1"/>
    <property type="molecule type" value="Genomic_DNA"/>
</dbReference>
<dbReference type="Proteomes" id="UP001449582">
    <property type="component" value="Unassembled WGS sequence"/>
</dbReference>
<evidence type="ECO:0000256" key="2">
    <source>
        <dbReference type="SAM" id="Phobius"/>
    </source>
</evidence>
<keyword evidence="2" id="KW-1133">Transmembrane helix</keyword>
<evidence type="ECO:0000256" key="1">
    <source>
        <dbReference type="SAM" id="MobiDB-lite"/>
    </source>
</evidence>
<feature type="transmembrane region" description="Helical" evidence="2">
    <location>
        <begin position="182"/>
        <end position="210"/>
    </location>
</feature>
<evidence type="ECO:0000313" key="3">
    <source>
        <dbReference type="EMBL" id="GAA5414444.1"/>
    </source>
</evidence>
<feature type="region of interest" description="Disordered" evidence="1">
    <location>
        <begin position="1"/>
        <end position="20"/>
    </location>
</feature>
<keyword evidence="2" id="KW-0812">Transmembrane</keyword>
<reference evidence="3" key="1">
    <citation type="submission" date="2024-02" db="EMBL/GenBank/DDBJ databases">
        <title>Draft genome sequence of new strains in genus Ureaplasma.</title>
        <authorList>
            <person name="Nakajima Y."/>
            <person name="Segawa T."/>
        </authorList>
    </citation>
    <scope>NUCLEOTIDE SEQUENCE [LARGE SCALE GENOMIC DNA]</scope>
    <source>
        <strain evidence="3">OM1</strain>
    </source>
</reference>
<organism evidence="3 4">
    <name type="scientific">Ureaplasma ceti</name>
    <dbReference type="NCBI Taxonomy" id="3119530"/>
    <lineage>
        <taxon>Bacteria</taxon>
        <taxon>Bacillati</taxon>
        <taxon>Mycoplasmatota</taxon>
        <taxon>Mycoplasmoidales</taxon>
        <taxon>Mycoplasmoidaceae</taxon>
        <taxon>Ureaplasma</taxon>
    </lineage>
</organism>
<dbReference type="NCBIfam" id="NF045846">
    <property type="entry name" value="MSC0882_dom"/>
    <property type="match status" value="1"/>
</dbReference>
<comment type="caution">
    <text evidence="3">The sequence shown here is derived from an EMBL/GenBank/DDBJ whole genome shotgun (WGS) entry which is preliminary data.</text>
</comment>
<gene>
    <name evidence="3" type="ORF">UREOM_1550</name>
</gene>
<feature type="transmembrane region" description="Helical" evidence="2">
    <location>
        <begin position="130"/>
        <end position="150"/>
    </location>
</feature>
<feature type="transmembrane region" description="Helical" evidence="2">
    <location>
        <begin position="97"/>
        <end position="118"/>
    </location>
</feature>
<feature type="transmembrane region" description="Helical" evidence="2">
    <location>
        <begin position="307"/>
        <end position="328"/>
    </location>
</feature>